<reference evidence="2 3" key="1">
    <citation type="submission" date="2020-04" db="EMBL/GenBank/DDBJ databases">
        <title>MicrobeNet Type strains.</title>
        <authorList>
            <person name="Nicholson A.C."/>
        </authorList>
    </citation>
    <scope>NUCLEOTIDE SEQUENCE [LARGE SCALE GENOMIC DNA]</scope>
    <source>
        <strain evidence="2 3">ATCC BAA-788</strain>
    </source>
</reference>
<name>A0A7X6KY74_9CELL</name>
<dbReference type="GO" id="GO:0006508">
    <property type="term" value="P:proteolysis"/>
    <property type="evidence" value="ECO:0007669"/>
    <property type="project" value="InterPro"/>
</dbReference>
<dbReference type="PANTHER" id="PTHR34385:SF1">
    <property type="entry name" value="PEPTIDOGLYCAN L-ALANYL-D-GLUTAMATE ENDOPEPTIDASE CWLK"/>
    <property type="match status" value="1"/>
</dbReference>
<accession>A0A7X6KY74</accession>
<dbReference type="GO" id="GO:0008233">
    <property type="term" value="F:peptidase activity"/>
    <property type="evidence" value="ECO:0007669"/>
    <property type="project" value="InterPro"/>
</dbReference>
<dbReference type="Gene3D" id="3.30.1380.10">
    <property type="match status" value="1"/>
</dbReference>
<dbReference type="PANTHER" id="PTHR34385">
    <property type="entry name" value="D-ALANYL-D-ALANINE CARBOXYPEPTIDASE"/>
    <property type="match status" value="1"/>
</dbReference>
<evidence type="ECO:0000313" key="2">
    <source>
        <dbReference type="EMBL" id="NKY24381.1"/>
    </source>
</evidence>
<organism evidence="2 3">
    <name type="scientific">Cellulomonas denverensis</name>
    <dbReference type="NCBI Taxonomy" id="264297"/>
    <lineage>
        <taxon>Bacteria</taxon>
        <taxon>Bacillati</taxon>
        <taxon>Actinomycetota</taxon>
        <taxon>Actinomycetes</taxon>
        <taxon>Micrococcales</taxon>
        <taxon>Cellulomonadaceae</taxon>
        <taxon>Cellulomonas</taxon>
    </lineage>
</organism>
<dbReference type="AlphaFoldDB" id="A0A7X6KY74"/>
<keyword evidence="3" id="KW-1185">Reference proteome</keyword>
<proteinExistence type="predicted"/>
<dbReference type="Proteomes" id="UP000581206">
    <property type="component" value="Unassembled WGS sequence"/>
</dbReference>
<evidence type="ECO:0000259" key="1">
    <source>
        <dbReference type="Pfam" id="PF02557"/>
    </source>
</evidence>
<comment type="caution">
    <text evidence="2">The sequence shown here is derived from an EMBL/GenBank/DDBJ whole genome shotgun (WGS) entry which is preliminary data.</text>
</comment>
<evidence type="ECO:0000313" key="3">
    <source>
        <dbReference type="Proteomes" id="UP000581206"/>
    </source>
</evidence>
<dbReference type="InterPro" id="IPR009045">
    <property type="entry name" value="Zn_M74/Hedgehog-like"/>
</dbReference>
<protein>
    <recommendedName>
        <fullName evidence="1">D-alanyl-D-alanine carboxypeptidase-like core domain-containing protein</fullName>
    </recommendedName>
</protein>
<dbReference type="Pfam" id="PF02557">
    <property type="entry name" value="VanY"/>
    <property type="match status" value="1"/>
</dbReference>
<dbReference type="SUPFAM" id="SSF55166">
    <property type="entry name" value="Hedgehog/DD-peptidase"/>
    <property type="match status" value="1"/>
</dbReference>
<sequence>MPTPAASAPGGPGFPPARVVEDRQAAVIEASGTLRAAQAVKTAAVAASVPAEATWQLDEAIGDLRAAITVTQAAQPAVLALQPPVAPSPVRPLDAVISTPGEQAEPAPTTTATALSQSLPEASDAVVAAPVRSDGGSGASVDAAVSLLLARTDRVAALTAELQVVTAQAQEAAVAAAAARVAEQEAAARKQAQRTSLDQYANGEIPLSALCELDFAPGHQQRCDATDALEELNTAFERVFSTSLVVTDSYRSYAAQVACRRNKGSLCATPGTSNHGTGVAVDFGGGASSFGTSEHEWLLEHAGEYGWTLPSWARASGSKPEPWHWEYVG</sequence>
<dbReference type="EMBL" id="JAAXOX010000014">
    <property type="protein sequence ID" value="NKY24381.1"/>
    <property type="molecule type" value="Genomic_DNA"/>
</dbReference>
<gene>
    <name evidence="2" type="ORF">HGA03_17095</name>
</gene>
<dbReference type="InterPro" id="IPR003709">
    <property type="entry name" value="VanY-like_core_dom"/>
</dbReference>
<feature type="domain" description="D-alanyl-D-alanine carboxypeptidase-like core" evidence="1">
    <location>
        <begin position="222"/>
        <end position="329"/>
    </location>
</feature>
<dbReference type="CDD" id="cd14814">
    <property type="entry name" value="Peptidase_M15"/>
    <property type="match status" value="1"/>
</dbReference>
<dbReference type="InterPro" id="IPR052179">
    <property type="entry name" value="DD-CPase-like"/>
</dbReference>